<sequence length="659" mass="72798">MSRLALIGNPNIGKTSLFNTLTNSYEYVGNWSGVTVEKKVGQVKKLQKEIIDLPGVYTLNPISKDESVVTSFLLEDQVDGILNIIDASNFERNMQLTVDILELRKPVFICLNMIDVAKKKGISIDVEKLQSSLGVPVIPISARTGKGVEGIYAAIQASDRTQQRFALTYDDLIEEGISKIEALLQHVPEEQRRWCTIQFLMENEAVDAYLKEKEYYEKLAAMRDALEKKIGEPLNKAITKKRDLYISNIYSEVIIQEKSETQWSEKVDKILTHPILGVPIFLALMFLMFQATFAWIGTPLSDFLDGIVGGPLTDTVTQGLEAIGAAPFIVHLICDGIIAGVGGVLVFIPQIFVLFFFISLLEDSGYMARIAVVMDRLMEFFGLNGKAFIPMIVSFGCNVPGVMAARTIEQPRERLLTILVAPFMSCSARLPVYALFGAAFFSAHQSLVVFSLYVMGIVIALIVTKILSMTILKNETSVFFVELPAYHVPQLKTLWRSTWEKGKGFFRKAGTIIFAGSVIIWLLSYLGPHGANVNMDDSFLAIIGGAFGVLFIPLGFGTWQAGASLIAGFLAKEVIVSTMAIIYGVSEGVLSSTMTTHFTALSAYTFLAFVLLYMPCLATVGAIKRETQSVKWTLFATIYPFVVAYIIALMIYGIGNLFM</sequence>
<dbReference type="InterPro" id="IPR050860">
    <property type="entry name" value="FeoB_GTPase"/>
</dbReference>
<dbReference type="Proteomes" id="UP000037326">
    <property type="component" value="Unassembled WGS sequence"/>
</dbReference>
<dbReference type="GO" id="GO:0046872">
    <property type="term" value="F:metal ion binding"/>
    <property type="evidence" value="ECO:0007669"/>
    <property type="project" value="UniProtKB-KW"/>
</dbReference>
<evidence type="ECO:0000256" key="7">
    <source>
        <dbReference type="ARBA" id="ARBA00022692"/>
    </source>
</evidence>
<feature type="transmembrane region" description="Helical" evidence="17">
    <location>
        <begin position="415"/>
        <end position="441"/>
    </location>
</feature>
<dbReference type="Gene3D" id="3.40.50.300">
    <property type="entry name" value="P-loop containing nucleotide triphosphate hydrolases"/>
    <property type="match status" value="1"/>
</dbReference>
<feature type="binding site" evidence="15">
    <location>
        <begin position="112"/>
        <end position="115"/>
    </location>
    <ligand>
        <name>GTP</name>
        <dbReference type="ChEBI" id="CHEBI:37565"/>
        <label>1</label>
    </ligand>
</feature>
<dbReference type="SUPFAM" id="SSF52540">
    <property type="entry name" value="P-loop containing nucleoside triphosphate hydrolases"/>
    <property type="match status" value="1"/>
</dbReference>
<evidence type="ECO:0000256" key="12">
    <source>
        <dbReference type="ARBA" id="ARBA00023134"/>
    </source>
</evidence>
<comment type="caution">
    <text evidence="19">The sequence shown here is derived from an EMBL/GenBank/DDBJ whole genome shotgun (WGS) entry which is preliminary data.</text>
</comment>
<evidence type="ECO:0000256" key="16">
    <source>
        <dbReference type="PIRSR" id="PIRSR603373-2"/>
    </source>
</evidence>
<evidence type="ECO:0000256" key="9">
    <source>
        <dbReference type="ARBA" id="ARBA00022989"/>
    </source>
</evidence>
<dbReference type="PROSITE" id="PS51711">
    <property type="entry name" value="G_FEOB"/>
    <property type="match status" value="1"/>
</dbReference>
<dbReference type="Pfam" id="PF07670">
    <property type="entry name" value="Gate"/>
    <property type="match status" value="2"/>
</dbReference>
<keyword evidence="11" id="KW-0406">Ion transport</keyword>
<evidence type="ECO:0000256" key="1">
    <source>
        <dbReference type="ARBA" id="ARBA00003926"/>
    </source>
</evidence>
<evidence type="ECO:0000256" key="3">
    <source>
        <dbReference type="ARBA" id="ARBA00022448"/>
    </source>
</evidence>
<dbReference type="PATRIC" id="fig|582475.4.peg.91"/>
<feature type="binding site" evidence="16">
    <location>
        <position position="20"/>
    </location>
    <ligand>
        <name>Mg(2+)</name>
        <dbReference type="ChEBI" id="CHEBI:18420"/>
        <label>2</label>
    </ligand>
</feature>
<dbReference type="OrthoDB" id="9809127at2"/>
<comment type="function">
    <text evidence="1 17">Probable transporter of a GTP-driven Fe(2+) uptake system.</text>
</comment>
<keyword evidence="3 17" id="KW-0813">Transport</keyword>
<evidence type="ECO:0000313" key="20">
    <source>
        <dbReference type="Proteomes" id="UP000037326"/>
    </source>
</evidence>
<evidence type="ECO:0000313" key="19">
    <source>
        <dbReference type="EMBL" id="KMY31338.1"/>
    </source>
</evidence>
<dbReference type="Pfam" id="PF17910">
    <property type="entry name" value="FeoB_Cyto"/>
    <property type="match status" value="1"/>
</dbReference>
<keyword evidence="5 17" id="KW-0410">Iron transport</keyword>
<dbReference type="Gene3D" id="1.10.287.1770">
    <property type="match status" value="1"/>
</dbReference>
<feature type="binding site" evidence="15">
    <location>
        <begin position="33"/>
        <end position="37"/>
    </location>
    <ligand>
        <name>GTP</name>
        <dbReference type="ChEBI" id="CHEBI:37565"/>
        <label>1</label>
    </ligand>
</feature>
<feature type="transmembrane region" description="Helical" evidence="17">
    <location>
        <begin position="381"/>
        <end position="403"/>
    </location>
</feature>
<comment type="subcellular location">
    <subcellularLocation>
        <location evidence="2">Cell inner membrane</location>
        <topology evidence="2">Multi-pass membrane protein</topology>
    </subcellularLocation>
    <subcellularLocation>
        <location evidence="17">Cell membrane</location>
        <topology evidence="17">Multi-pass membrane protein</topology>
    </subcellularLocation>
</comment>
<evidence type="ECO:0000256" key="17">
    <source>
        <dbReference type="RuleBase" id="RU362098"/>
    </source>
</evidence>
<evidence type="ECO:0000256" key="8">
    <source>
        <dbReference type="ARBA" id="ARBA00022741"/>
    </source>
</evidence>
<dbReference type="InterPro" id="IPR003373">
    <property type="entry name" value="Fe2_transport_prot-B"/>
</dbReference>
<keyword evidence="12 15" id="KW-0342">GTP-binding</keyword>
<dbReference type="RefSeq" id="WP_049663833.1">
    <property type="nucleotide sequence ID" value="NZ_JBIVOC010000011.1"/>
</dbReference>
<keyword evidence="8 15" id="KW-0547">Nucleotide-binding</keyword>
<feature type="transmembrane region" description="Helical" evidence="17">
    <location>
        <begin position="563"/>
        <end position="586"/>
    </location>
</feature>
<keyword evidence="16" id="KW-0479">Metal-binding</keyword>
<evidence type="ECO:0000256" key="13">
    <source>
        <dbReference type="ARBA" id="ARBA00023136"/>
    </source>
</evidence>
<organism evidence="19 20">
    <name type="scientific">Lysinibacillus xylanilyticus</name>
    <dbReference type="NCBI Taxonomy" id="582475"/>
    <lineage>
        <taxon>Bacteria</taxon>
        <taxon>Bacillati</taxon>
        <taxon>Bacillota</taxon>
        <taxon>Bacilli</taxon>
        <taxon>Bacillales</taxon>
        <taxon>Bacillaceae</taxon>
        <taxon>Lysinibacillus</taxon>
    </lineage>
</organism>
<evidence type="ECO:0000259" key="18">
    <source>
        <dbReference type="PROSITE" id="PS51711"/>
    </source>
</evidence>
<gene>
    <name evidence="19" type="ORF">ACZ11_03500</name>
</gene>
<feature type="domain" description="FeoB-type G" evidence="18">
    <location>
        <begin position="1"/>
        <end position="161"/>
    </location>
</feature>
<dbReference type="GO" id="GO:0005886">
    <property type="term" value="C:plasma membrane"/>
    <property type="evidence" value="ECO:0007669"/>
    <property type="project" value="UniProtKB-SubCell"/>
</dbReference>
<dbReference type="CDD" id="cd01879">
    <property type="entry name" value="FeoB"/>
    <property type="match status" value="1"/>
</dbReference>
<feature type="transmembrane region" description="Helical" evidence="17">
    <location>
        <begin position="598"/>
        <end position="620"/>
    </location>
</feature>
<evidence type="ECO:0000256" key="5">
    <source>
        <dbReference type="ARBA" id="ARBA00022496"/>
    </source>
</evidence>
<evidence type="ECO:0000256" key="2">
    <source>
        <dbReference type="ARBA" id="ARBA00004429"/>
    </source>
</evidence>
<keyword evidence="16" id="KW-0460">Magnesium</keyword>
<comment type="similarity">
    <text evidence="17">Belongs to the TRAFAC class TrmE-Era-EngA-EngB-Septin-like GTPase superfamily. FeoB GTPase (TC 9.A.8) family.</text>
</comment>
<evidence type="ECO:0000256" key="15">
    <source>
        <dbReference type="PIRSR" id="PIRSR603373-1"/>
    </source>
</evidence>
<dbReference type="NCBIfam" id="TIGR00437">
    <property type="entry name" value="feoB"/>
    <property type="match status" value="1"/>
</dbReference>
<dbReference type="InterPro" id="IPR041069">
    <property type="entry name" value="FeoB_Cyto"/>
</dbReference>
<feature type="transmembrane region" description="Helical" evidence="17">
    <location>
        <begin position="632"/>
        <end position="654"/>
    </location>
</feature>
<feature type="transmembrane region" description="Helical" evidence="17">
    <location>
        <begin position="447"/>
        <end position="467"/>
    </location>
</feature>
<dbReference type="PANTHER" id="PTHR43185">
    <property type="entry name" value="FERROUS IRON TRANSPORT PROTEIN B"/>
    <property type="match status" value="1"/>
</dbReference>
<feature type="transmembrane region" description="Helical" evidence="17">
    <location>
        <begin position="505"/>
        <end position="526"/>
    </location>
</feature>
<feature type="transmembrane region" description="Helical" evidence="17">
    <location>
        <begin position="538"/>
        <end position="556"/>
    </location>
</feature>
<dbReference type="AlphaFoldDB" id="A0A0K9FAU7"/>
<dbReference type="Pfam" id="PF02421">
    <property type="entry name" value="FeoB_N"/>
    <property type="match status" value="1"/>
</dbReference>
<dbReference type="InterPro" id="IPR011640">
    <property type="entry name" value="Fe2_transport_prot_B_C"/>
</dbReference>
<feature type="binding site" evidence="15">
    <location>
        <begin position="8"/>
        <end position="15"/>
    </location>
    <ligand>
        <name>GTP</name>
        <dbReference type="ChEBI" id="CHEBI:37565"/>
        <label>1</label>
    </ligand>
</feature>
<dbReference type="GO" id="GO:0005525">
    <property type="term" value="F:GTP binding"/>
    <property type="evidence" value="ECO:0007669"/>
    <property type="project" value="UniProtKB-KW"/>
</dbReference>
<dbReference type="Pfam" id="PF07664">
    <property type="entry name" value="FeoB_C"/>
    <property type="match status" value="1"/>
</dbReference>
<reference evidence="20" key="1">
    <citation type="submission" date="2015-07" db="EMBL/GenBank/DDBJ databases">
        <authorList>
            <consortium name="Consortium for Microbial Forensics and Genomics (microFORGE)"/>
            <person name="Knight B.M."/>
            <person name="Roberts D.P."/>
            <person name="Lin D."/>
            <person name="Hari K."/>
            <person name="Fletcher J."/>
            <person name="Melcher U."/>
            <person name="Blagden T."/>
            <person name="Winegar R.A."/>
        </authorList>
    </citation>
    <scope>NUCLEOTIDE SEQUENCE [LARGE SCALE GENOMIC DNA]</scope>
    <source>
        <strain evidence="20">DSM 23493</strain>
    </source>
</reference>
<protein>
    <recommendedName>
        <fullName evidence="14 17">Ferrous iron transport protein B</fullName>
    </recommendedName>
</protein>
<evidence type="ECO:0000256" key="6">
    <source>
        <dbReference type="ARBA" id="ARBA00022519"/>
    </source>
</evidence>
<dbReference type="EMBL" id="LFXJ01000005">
    <property type="protein sequence ID" value="KMY31338.1"/>
    <property type="molecule type" value="Genomic_DNA"/>
</dbReference>
<name>A0A0K9FAU7_9BACI</name>
<keyword evidence="7 17" id="KW-0812">Transmembrane</keyword>
<feature type="transmembrane region" description="Helical" evidence="17">
    <location>
        <begin position="275"/>
        <end position="296"/>
    </location>
</feature>
<accession>A0A0K9FAU7</accession>
<proteinExistence type="inferred from homology"/>
<dbReference type="GeneID" id="96597382"/>
<feature type="transmembrane region" description="Helical" evidence="17">
    <location>
        <begin position="341"/>
        <end position="361"/>
    </location>
</feature>
<dbReference type="InterPro" id="IPR030389">
    <property type="entry name" value="G_FEOB_dom"/>
</dbReference>
<feature type="binding site" evidence="16">
    <location>
        <position position="22"/>
    </location>
    <ligand>
        <name>Mg(2+)</name>
        <dbReference type="ChEBI" id="CHEBI:18420"/>
        <label>1</label>
    </ligand>
</feature>
<keyword evidence="6" id="KW-0997">Cell inner membrane</keyword>
<feature type="binding site" evidence="15">
    <location>
        <begin position="52"/>
        <end position="55"/>
    </location>
    <ligand>
        <name>GTP</name>
        <dbReference type="ChEBI" id="CHEBI:37565"/>
        <label>1</label>
    </ligand>
</feature>
<keyword evidence="9 17" id="KW-1133">Transmembrane helix</keyword>
<evidence type="ECO:0000256" key="10">
    <source>
        <dbReference type="ARBA" id="ARBA00023004"/>
    </source>
</evidence>
<dbReference type="InterPro" id="IPR011642">
    <property type="entry name" value="Gate_dom"/>
</dbReference>
<evidence type="ECO:0000256" key="4">
    <source>
        <dbReference type="ARBA" id="ARBA00022475"/>
    </source>
</evidence>
<dbReference type="PANTHER" id="PTHR43185:SF1">
    <property type="entry name" value="FE(2+) TRANSPORTER FEOB"/>
    <property type="match status" value="1"/>
</dbReference>
<dbReference type="FunFam" id="3.40.50.300:FF:000426">
    <property type="entry name" value="Ferrous iron transport protein B"/>
    <property type="match status" value="1"/>
</dbReference>
<keyword evidence="10 17" id="KW-0408">Iron</keyword>
<dbReference type="GO" id="GO:0015093">
    <property type="term" value="F:ferrous iron transmembrane transporter activity"/>
    <property type="evidence" value="ECO:0007669"/>
    <property type="project" value="UniProtKB-UniRule"/>
</dbReference>
<evidence type="ECO:0000256" key="14">
    <source>
        <dbReference type="NCBIfam" id="TIGR00437"/>
    </source>
</evidence>
<keyword evidence="13 17" id="KW-0472">Membrane</keyword>
<dbReference type="InterPro" id="IPR027417">
    <property type="entry name" value="P-loop_NTPase"/>
</dbReference>
<feature type="binding site" evidence="16">
    <location>
        <position position="19"/>
    </location>
    <ligand>
        <name>Mg(2+)</name>
        <dbReference type="ChEBI" id="CHEBI:18420"/>
        <label>2</label>
    </ligand>
</feature>
<evidence type="ECO:0000256" key="11">
    <source>
        <dbReference type="ARBA" id="ARBA00023065"/>
    </source>
</evidence>
<keyword evidence="4" id="KW-1003">Cell membrane</keyword>